<dbReference type="OrthoDB" id="266313at2"/>
<dbReference type="InterPro" id="IPR009050">
    <property type="entry name" value="Globin-like_sf"/>
</dbReference>
<evidence type="ECO:0000259" key="4">
    <source>
        <dbReference type="PROSITE" id="PS50111"/>
    </source>
</evidence>
<dbReference type="InterPro" id="IPR004089">
    <property type="entry name" value="MCPsignal_dom"/>
</dbReference>
<dbReference type="PATRIC" id="fig|401562.3.peg.1964"/>
<evidence type="ECO:0000256" key="3">
    <source>
        <dbReference type="PROSITE-ProRule" id="PRU00284"/>
    </source>
</evidence>
<dbReference type="CDD" id="cd01068">
    <property type="entry name" value="globin_sensor"/>
    <property type="match status" value="1"/>
</dbReference>
<dbReference type="STRING" id="401562.NS365_19470"/>
<gene>
    <name evidence="5" type="ORF">NS226_12110</name>
</gene>
<dbReference type="GO" id="GO:0019825">
    <property type="term" value="F:oxygen binding"/>
    <property type="evidence" value="ECO:0007669"/>
    <property type="project" value="InterPro"/>
</dbReference>
<dbReference type="GO" id="GO:0005886">
    <property type="term" value="C:plasma membrane"/>
    <property type="evidence" value="ECO:0007669"/>
    <property type="project" value="TreeGrafter"/>
</dbReference>
<dbReference type="SUPFAM" id="SSF46458">
    <property type="entry name" value="Globin-like"/>
    <property type="match status" value="1"/>
</dbReference>
<dbReference type="PANTHER" id="PTHR43531:SF11">
    <property type="entry name" value="METHYL-ACCEPTING CHEMOTAXIS PROTEIN 3"/>
    <property type="match status" value="1"/>
</dbReference>
<evidence type="ECO:0000313" key="6">
    <source>
        <dbReference type="Proteomes" id="UP000078272"/>
    </source>
</evidence>
<dbReference type="Gene3D" id="1.10.287.950">
    <property type="entry name" value="Methyl-accepting chemotaxis protein"/>
    <property type="match status" value="1"/>
</dbReference>
<dbReference type="Proteomes" id="UP000078272">
    <property type="component" value="Unassembled WGS sequence"/>
</dbReference>
<name>A0A175R7S0_9HYPH</name>
<evidence type="ECO:0000256" key="1">
    <source>
        <dbReference type="ARBA" id="ARBA00022500"/>
    </source>
</evidence>
<sequence length="373" mass="40232">MRTDLAERLQFLKIDDAALERIAPKSEMISHAVEGGISAFYDQLAKVPELQSFFASETMRQKAETAQNKHWAHLAGGHIDDSYVSEVERIGRTHARIGLEPRWYLGGYALILEGMIKDLLPRLLGRGLMRGAKIDEAAELLGILVKVAILDMDYGVSTYLDTLAAEKTRMETDRARVASEQARSLGDASAAMEEMTANIRQNAENASTTEKIADKASINADRGGEAVEKSVEAMRSIATKIQVVQEIARQTDLLALNAAIEAARAGTHGKGFAVVASEVRKLAERVTIAAGEIGALSNRSLSVSEEAGQALKALVPDIRRTAELVSEISAACREQSIGVEQISEAINRLDRMGQELASSASASRAPHGLRNAA</sequence>
<dbReference type="GO" id="GO:0020037">
    <property type="term" value="F:heme binding"/>
    <property type="evidence" value="ECO:0007669"/>
    <property type="project" value="InterPro"/>
</dbReference>
<dbReference type="Pfam" id="PF11563">
    <property type="entry name" value="Protoglobin"/>
    <property type="match status" value="1"/>
</dbReference>
<dbReference type="EMBL" id="LDPZ01000023">
    <property type="protein sequence ID" value="KTQ95374.1"/>
    <property type="molecule type" value="Genomic_DNA"/>
</dbReference>
<dbReference type="GO" id="GO:0006935">
    <property type="term" value="P:chemotaxis"/>
    <property type="evidence" value="ECO:0007669"/>
    <property type="project" value="UniProtKB-KW"/>
</dbReference>
<feature type="domain" description="Methyl-accepting transducer" evidence="4">
    <location>
        <begin position="156"/>
        <end position="360"/>
    </location>
</feature>
<dbReference type="SUPFAM" id="SSF58104">
    <property type="entry name" value="Methyl-accepting chemotaxis protein (MCP) signaling domain"/>
    <property type="match status" value="1"/>
</dbReference>
<dbReference type="InterPro" id="IPR012292">
    <property type="entry name" value="Globin/Proto"/>
</dbReference>
<dbReference type="PROSITE" id="PS50111">
    <property type="entry name" value="CHEMOTAXIS_TRANSDUC_2"/>
    <property type="match status" value="1"/>
</dbReference>
<dbReference type="GO" id="GO:0004888">
    <property type="term" value="F:transmembrane signaling receptor activity"/>
    <property type="evidence" value="ECO:0007669"/>
    <property type="project" value="TreeGrafter"/>
</dbReference>
<dbReference type="Pfam" id="PF00015">
    <property type="entry name" value="MCPsignal"/>
    <property type="match status" value="1"/>
</dbReference>
<protein>
    <recommendedName>
        <fullName evidence="4">Methyl-accepting transducer domain-containing protein</fullName>
    </recommendedName>
</protein>
<dbReference type="InterPro" id="IPR044398">
    <property type="entry name" value="Globin-sensor_dom"/>
</dbReference>
<reference evidence="5 6" key="1">
    <citation type="journal article" date="2016" name="Front. Microbiol.">
        <title>Genomic Resource of Rice Seed Associated Bacteria.</title>
        <authorList>
            <person name="Midha S."/>
            <person name="Bansal K."/>
            <person name="Sharma S."/>
            <person name="Kumar N."/>
            <person name="Patil P.P."/>
            <person name="Chaudhry V."/>
            <person name="Patil P.B."/>
        </authorList>
    </citation>
    <scope>NUCLEOTIDE SEQUENCE [LARGE SCALE GENOMIC DNA]</scope>
    <source>
        <strain evidence="5 6">NS226</strain>
    </source>
</reference>
<accession>A0A175R7S0</accession>
<dbReference type="Gene3D" id="1.10.490.10">
    <property type="entry name" value="Globins"/>
    <property type="match status" value="1"/>
</dbReference>
<proteinExistence type="inferred from homology"/>
<dbReference type="SMART" id="SM00283">
    <property type="entry name" value="MA"/>
    <property type="match status" value="1"/>
</dbReference>
<dbReference type="InterPro" id="IPR051310">
    <property type="entry name" value="MCP_chemotaxis"/>
</dbReference>
<comment type="caution">
    <text evidence="5">The sequence shown here is derived from an EMBL/GenBank/DDBJ whole genome shotgun (WGS) entry which is preliminary data.</text>
</comment>
<evidence type="ECO:0000256" key="2">
    <source>
        <dbReference type="ARBA" id="ARBA00029447"/>
    </source>
</evidence>
<keyword evidence="1" id="KW-0145">Chemotaxis</keyword>
<evidence type="ECO:0000313" key="5">
    <source>
        <dbReference type="EMBL" id="KTQ95374.1"/>
    </source>
</evidence>
<dbReference type="GO" id="GO:0007165">
    <property type="term" value="P:signal transduction"/>
    <property type="evidence" value="ECO:0007669"/>
    <property type="project" value="UniProtKB-KW"/>
</dbReference>
<keyword evidence="3" id="KW-0807">Transducer</keyword>
<dbReference type="PANTHER" id="PTHR43531">
    <property type="entry name" value="PROTEIN ICFG"/>
    <property type="match status" value="1"/>
</dbReference>
<dbReference type="AlphaFoldDB" id="A0A175R7S0"/>
<comment type="similarity">
    <text evidence="2">Belongs to the methyl-accepting chemotaxis (MCP) protein family.</text>
</comment>
<dbReference type="InterPro" id="IPR039379">
    <property type="entry name" value="Protoglobin_sensor_dom"/>
</dbReference>
<organism evidence="5 6">
    <name type="scientific">Aureimonas ureilytica</name>
    <dbReference type="NCBI Taxonomy" id="401562"/>
    <lineage>
        <taxon>Bacteria</taxon>
        <taxon>Pseudomonadati</taxon>
        <taxon>Pseudomonadota</taxon>
        <taxon>Alphaproteobacteria</taxon>
        <taxon>Hyphomicrobiales</taxon>
        <taxon>Aurantimonadaceae</taxon>
        <taxon>Aureimonas</taxon>
    </lineage>
</organism>